<dbReference type="Gene3D" id="1.20.1250.20">
    <property type="entry name" value="MFS general substrate transporter like domains"/>
    <property type="match status" value="1"/>
</dbReference>
<dbReference type="GO" id="GO:0140115">
    <property type="term" value="P:export across plasma membrane"/>
    <property type="evidence" value="ECO:0007669"/>
    <property type="project" value="UniProtKB-ARBA"/>
</dbReference>
<keyword evidence="3 7" id="KW-0812">Transmembrane</keyword>
<feature type="transmembrane region" description="Helical" evidence="7">
    <location>
        <begin position="277"/>
        <end position="302"/>
    </location>
</feature>
<keyword evidence="5 7" id="KW-0472">Membrane</keyword>
<feature type="transmembrane region" description="Helical" evidence="7">
    <location>
        <begin position="458"/>
        <end position="478"/>
    </location>
</feature>
<reference evidence="10" key="1">
    <citation type="submission" date="2015-05" db="EMBL/GenBank/DDBJ databases">
        <authorList>
            <person name="Fogelqvist Johan"/>
        </authorList>
    </citation>
    <scope>NUCLEOTIDE SEQUENCE [LARGE SCALE GENOMIC DNA]</scope>
</reference>
<feature type="non-terminal residue" evidence="9">
    <location>
        <position position="496"/>
    </location>
</feature>
<evidence type="ECO:0000256" key="4">
    <source>
        <dbReference type="ARBA" id="ARBA00022989"/>
    </source>
</evidence>
<feature type="transmembrane region" description="Helical" evidence="7">
    <location>
        <begin position="39"/>
        <end position="59"/>
    </location>
</feature>
<gene>
    <name evidence="9" type="ORF">BN1723_009536</name>
</gene>
<dbReference type="PANTHER" id="PTHR23502:SF51">
    <property type="entry name" value="QUINIDINE RESISTANCE PROTEIN 1-RELATED"/>
    <property type="match status" value="1"/>
</dbReference>
<dbReference type="AlphaFoldDB" id="A0A0G4KQ74"/>
<feature type="transmembrane region" description="Helical" evidence="7">
    <location>
        <begin position="194"/>
        <end position="214"/>
    </location>
</feature>
<comment type="subcellular location">
    <subcellularLocation>
        <location evidence="1">Membrane</location>
        <topology evidence="1">Multi-pass membrane protein</topology>
    </subcellularLocation>
</comment>
<evidence type="ECO:0000256" key="1">
    <source>
        <dbReference type="ARBA" id="ARBA00004141"/>
    </source>
</evidence>
<keyword evidence="4 7" id="KW-1133">Transmembrane helix</keyword>
<evidence type="ECO:0000256" key="2">
    <source>
        <dbReference type="ARBA" id="ARBA00022448"/>
    </source>
</evidence>
<dbReference type="PROSITE" id="PS50850">
    <property type="entry name" value="MFS"/>
    <property type="match status" value="1"/>
</dbReference>
<protein>
    <recommendedName>
        <fullName evidence="8">Major facilitator superfamily (MFS) profile domain-containing protein</fullName>
    </recommendedName>
</protein>
<keyword evidence="2" id="KW-0813">Transport</keyword>
<dbReference type="InterPro" id="IPR001958">
    <property type="entry name" value="Tet-R_TetA/multi-R_MdtG-like"/>
</dbReference>
<sequence length="496" mass="53980">MTTTAAVTHDEPPIEDAETVARVPSGPAYSTFNPRTKKWITFMVSVASFVSPMTANIYYPVLEPIARDLDVTIALINLTVTSYMILQAISPTIFGDFGDMAGRRPAYLIAFAIYLCANIGLALQRNYVALLVLRMVQSGGSSGAIALGFAMVADITTSSERGKYMGIVGAGINIGPTLGPILGGVLTEFLGWPAIFWFCAILSVVWLVPFALTVPETCRNVVGNGSIAPQGWNKTLLDTLRTRGTPRQPTDPPRPRLRFPNPLRAVRIIFDREMALILFYNSILYVAFIDVSATLGTLFKLIYGFSDLELGLCYLPYGAGCCIASVAQGYILDWNYRRTARRVGFAIDRKRGDDLTHFPIERARLQPVFPTLAAGLAVLAVYGWVLHLETSVAVPLVLQFLIGLTITGSFGVMNTLIVDLNPKAPATATAANNLVRCLMGAAGTASIEYMIMGMGRGWSFTFLALLCAVLSPALWVIVRYGPEWRREKEARATAAK</sequence>
<feature type="transmembrane region" description="Helical" evidence="7">
    <location>
        <begin position="392"/>
        <end position="413"/>
    </location>
</feature>
<evidence type="ECO:0000259" key="8">
    <source>
        <dbReference type="PROSITE" id="PS50850"/>
    </source>
</evidence>
<proteinExistence type="predicted"/>
<dbReference type="PANTHER" id="PTHR23502">
    <property type="entry name" value="MAJOR FACILITATOR SUPERFAMILY"/>
    <property type="match status" value="1"/>
</dbReference>
<dbReference type="EMBL" id="CVQI01002669">
    <property type="protein sequence ID" value="CRK11937.1"/>
    <property type="molecule type" value="Genomic_DNA"/>
</dbReference>
<organism evidence="9 10">
    <name type="scientific">Verticillium longisporum</name>
    <name type="common">Verticillium dahliae var. longisporum</name>
    <dbReference type="NCBI Taxonomy" id="100787"/>
    <lineage>
        <taxon>Eukaryota</taxon>
        <taxon>Fungi</taxon>
        <taxon>Dikarya</taxon>
        <taxon>Ascomycota</taxon>
        <taxon>Pezizomycotina</taxon>
        <taxon>Sordariomycetes</taxon>
        <taxon>Hypocreomycetidae</taxon>
        <taxon>Glomerellales</taxon>
        <taxon>Plectosphaerellaceae</taxon>
        <taxon>Verticillium</taxon>
    </lineage>
</organism>
<dbReference type="InterPro" id="IPR011701">
    <property type="entry name" value="MFS"/>
</dbReference>
<evidence type="ECO:0000256" key="6">
    <source>
        <dbReference type="ARBA" id="ARBA00023180"/>
    </source>
</evidence>
<dbReference type="Pfam" id="PF07690">
    <property type="entry name" value="MFS_1"/>
    <property type="match status" value="1"/>
</dbReference>
<evidence type="ECO:0000256" key="5">
    <source>
        <dbReference type="ARBA" id="ARBA00023136"/>
    </source>
</evidence>
<feature type="transmembrane region" description="Helical" evidence="7">
    <location>
        <begin position="106"/>
        <end position="123"/>
    </location>
</feature>
<dbReference type="InterPro" id="IPR036259">
    <property type="entry name" value="MFS_trans_sf"/>
</dbReference>
<feature type="transmembrane region" description="Helical" evidence="7">
    <location>
        <begin position="314"/>
        <end position="332"/>
    </location>
</feature>
<feature type="transmembrane region" description="Helical" evidence="7">
    <location>
        <begin position="368"/>
        <end position="386"/>
    </location>
</feature>
<feature type="transmembrane region" description="Helical" evidence="7">
    <location>
        <begin position="129"/>
        <end position="152"/>
    </location>
</feature>
<name>A0A0G4KQ74_VERLO</name>
<evidence type="ECO:0000313" key="10">
    <source>
        <dbReference type="Proteomes" id="UP000045706"/>
    </source>
</evidence>
<dbReference type="FunFam" id="1.20.1250.20:FF:000172">
    <property type="entry name" value="MFS multidrug resistance transporter"/>
    <property type="match status" value="1"/>
</dbReference>
<dbReference type="SUPFAM" id="SSF103473">
    <property type="entry name" value="MFS general substrate transporter"/>
    <property type="match status" value="1"/>
</dbReference>
<feature type="transmembrane region" description="Helical" evidence="7">
    <location>
        <begin position="164"/>
        <end position="182"/>
    </location>
</feature>
<dbReference type="InterPro" id="IPR020846">
    <property type="entry name" value="MFS_dom"/>
</dbReference>
<feature type="transmembrane region" description="Helical" evidence="7">
    <location>
        <begin position="71"/>
        <end position="94"/>
    </location>
</feature>
<dbReference type="FunFam" id="1.20.1720.10:FF:000009">
    <property type="entry name" value="MFS multidrug transporter"/>
    <property type="match status" value="1"/>
</dbReference>
<dbReference type="GO" id="GO:0005886">
    <property type="term" value="C:plasma membrane"/>
    <property type="evidence" value="ECO:0007669"/>
    <property type="project" value="UniProtKB-ARBA"/>
</dbReference>
<feature type="domain" description="Major facilitator superfamily (MFS) profile" evidence="8">
    <location>
        <begin position="40"/>
        <end position="485"/>
    </location>
</feature>
<dbReference type="Proteomes" id="UP000045706">
    <property type="component" value="Unassembled WGS sequence"/>
</dbReference>
<dbReference type="PRINTS" id="PR01035">
    <property type="entry name" value="TCRTETA"/>
</dbReference>
<evidence type="ECO:0000313" key="9">
    <source>
        <dbReference type="EMBL" id="CRK11937.1"/>
    </source>
</evidence>
<evidence type="ECO:0000256" key="3">
    <source>
        <dbReference type="ARBA" id="ARBA00022692"/>
    </source>
</evidence>
<accession>A0A0G4KQ74</accession>
<dbReference type="GO" id="GO:0015137">
    <property type="term" value="F:citrate transmembrane transporter activity"/>
    <property type="evidence" value="ECO:0007669"/>
    <property type="project" value="UniProtKB-ARBA"/>
</dbReference>
<evidence type="ECO:0000256" key="7">
    <source>
        <dbReference type="SAM" id="Phobius"/>
    </source>
</evidence>
<keyword evidence="6" id="KW-0325">Glycoprotein</keyword>
<feature type="transmembrane region" description="Helical" evidence="7">
    <location>
        <begin position="434"/>
        <end position="452"/>
    </location>
</feature>